<evidence type="ECO:0000313" key="2">
    <source>
        <dbReference type="Proteomes" id="UP000807469"/>
    </source>
</evidence>
<feature type="non-terminal residue" evidence="1">
    <location>
        <position position="150"/>
    </location>
</feature>
<reference evidence="1" key="1">
    <citation type="submission" date="2020-11" db="EMBL/GenBank/DDBJ databases">
        <authorList>
            <consortium name="DOE Joint Genome Institute"/>
            <person name="Ahrendt S."/>
            <person name="Riley R."/>
            <person name="Andreopoulos W."/>
            <person name="Labutti K."/>
            <person name="Pangilinan J."/>
            <person name="Ruiz-Duenas F.J."/>
            <person name="Barrasa J.M."/>
            <person name="Sanchez-Garcia M."/>
            <person name="Camarero S."/>
            <person name="Miyauchi S."/>
            <person name="Serrano A."/>
            <person name="Linde D."/>
            <person name="Babiker R."/>
            <person name="Drula E."/>
            <person name="Ayuso-Fernandez I."/>
            <person name="Pacheco R."/>
            <person name="Padilla G."/>
            <person name="Ferreira P."/>
            <person name="Barriuso J."/>
            <person name="Kellner H."/>
            <person name="Castanera R."/>
            <person name="Alfaro M."/>
            <person name="Ramirez L."/>
            <person name="Pisabarro A.G."/>
            <person name="Kuo A."/>
            <person name="Tritt A."/>
            <person name="Lipzen A."/>
            <person name="He G."/>
            <person name="Yan M."/>
            <person name="Ng V."/>
            <person name="Cullen D."/>
            <person name="Martin F."/>
            <person name="Rosso M.-N."/>
            <person name="Henrissat B."/>
            <person name="Hibbett D."/>
            <person name="Martinez A.T."/>
            <person name="Grigoriev I.V."/>
        </authorList>
    </citation>
    <scope>NUCLEOTIDE SEQUENCE</scope>
    <source>
        <strain evidence="1">CIRM-BRFM 674</strain>
    </source>
</reference>
<sequence>MEDLDDRNSSFEMINRCRSLTKHIEVDLFFHSGEPSDDPFCHLADELEKISKGNIMETIQIRAIIDSQTGITGEDACARLDEVLGQAGWRHLRQFLLLIALHVFDEDRVRGASLQQKWQSLEDTHFLRMSRLSSNGLLIFGYQVIAENMY</sequence>
<keyword evidence="2" id="KW-1185">Reference proteome</keyword>
<dbReference type="Proteomes" id="UP000807469">
    <property type="component" value="Unassembled WGS sequence"/>
</dbReference>
<name>A0A9P5Z8L2_9AGAR</name>
<accession>A0A9P5Z8L2</accession>
<gene>
    <name evidence="1" type="ORF">BDN70DRAFT_874305</name>
</gene>
<organism evidence="1 2">
    <name type="scientific">Pholiota conissans</name>
    <dbReference type="NCBI Taxonomy" id="109636"/>
    <lineage>
        <taxon>Eukaryota</taxon>
        <taxon>Fungi</taxon>
        <taxon>Dikarya</taxon>
        <taxon>Basidiomycota</taxon>
        <taxon>Agaricomycotina</taxon>
        <taxon>Agaricomycetes</taxon>
        <taxon>Agaricomycetidae</taxon>
        <taxon>Agaricales</taxon>
        <taxon>Agaricineae</taxon>
        <taxon>Strophariaceae</taxon>
        <taxon>Pholiota</taxon>
    </lineage>
</organism>
<proteinExistence type="predicted"/>
<dbReference type="AlphaFoldDB" id="A0A9P5Z8L2"/>
<dbReference type="EMBL" id="MU155158">
    <property type="protein sequence ID" value="KAF9483064.1"/>
    <property type="molecule type" value="Genomic_DNA"/>
</dbReference>
<comment type="caution">
    <text evidence="1">The sequence shown here is derived from an EMBL/GenBank/DDBJ whole genome shotgun (WGS) entry which is preliminary data.</text>
</comment>
<evidence type="ECO:0000313" key="1">
    <source>
        <dbReference type="EMBL" id="KAF9483064.1"/>
    </source>
</evidence>
<dbReference type="OrthoDB" id="2745898at2759"/>
<protein>
    <submittedName>
        <fullName evidence="1">Uncharacterized protein</fullName>
    </submittedName>
</protein>